<dbReference type="InterPro" id="IPR002933">
    <property type="entry name" value="Peptidase_M20"/>
</dbReference>
<evidence type="ECO:0000259" key="3">
    <source>
        <dbReference type="Pfam" id="PF07687"/>
    </source>
</evidence>
<accession>A0A5E4T1Y1</accession>
<dbReference type="PANTHER" id="PTHR11014">
    <property type="entry name" value="PEPTIDASE M20 FAMILY MEMBER"/>
    <property type="match status" value="1"/>
</dbReference>
<reference evidence="4 5" key="1">
    <citation type="submission" date="2019-08" db="EMBL/GenBank/DDBJ databases">
        <authorList>
            <person name="Peeters C."/>
        </authorList>
    </citation>
    <scope>NUCLEOTIDE SEQUENCE [LARGE SCALE GENOMIC DNA]</scope>
    <source>
        <strain evidence="4 5">LMG 30175</strain>
    </source>
</reference>
<dbReference type="EMBL" id="CABPRZ010000003">
    <property type="protein sequence ID" value="VVD80444.1"/>
    <property type="molecule type" value="Genomic_DNA"/>
</dbReference>
<evidence type="ECO:0000256" key="2">
    <source>
        <dbReference type="PIRSR" id="PIRSR005962-1"/>
    </source>
</evidence>
<evidence type="ECO:0000313" key="4">
    <source>
        <dbReference type="EMBL" id="VVD80444.1"/>
    </source>
</evidence>
<dbReference type="PIRSF" id="PIRSF005962">
    <property type="entry name" value="Pept_M20D_amidohydro"/>
    <property type="match status" value="1"/>
</dbReference>
<feature type="binding site" evidence="2">
    <location>
        <position position="163"/>
    </location>
    <ligand>
        <name>Mn(2+)</name>
        <dbReference type="ChEBI" id="CHEBI:29035"/>
        <label>2</label>
    </ligand>
</feature>
<evidence type="ECO:0000313" key="5">
    <source>
        <dbReference type="Proteomes" id="UP000414233"/>
    </source>
</evidence>
<keyword evidence="5" id="KW-1185">Reference proteome</keyword>
<sequence>MHNIIERIAERADFLAGLRRDIHAHPELGYEEIRTAGMVAKLLRDWGIEVTEGIAGTGVVGTLRSGKGRKSIGLTADMDALPIEEKNIFPHRSRIPGKMHGCGHDGHTAMLLGAAEYLSRTRCFDGTVHFIFRPAEEGGAGALRMIEEGLFSRFPCDAVFGMHNVPNLPEGAIGTRAGPITAGTTEVSVEIRGKGGHAARPHLAVDPVAIAAHVVTAAQLLVSRFSNPLAPVVLSITQIEGGSSPTIIPESVTMHGTIRTFSEASESALKDGLVSVVNHACAMFGATGKVHFNPGYPPSVCAREATALALDVGRSLLGDAAVFADIEPTMAGDDFSYLLSACPGAFLFIGNGNGHHRGTAEGMGPCLVHNPWFDFNDALLPVGAAYWAHLAETFLAAGNGVTTTVDPR</sequence>
<dbReference type="AlphaFoldDB" id="A0A5E4T1Y1"/>
<protein>
    <submittedName>
        <fullName evidence="4">Amidohydrolase</fullName>
    </submittedName>
</protein>
<name>A0A5E4T1Y1_9BURK</name>
<dbReference type="CDD" id="cd05666">
    <property type="entry name" value="M20_Acy1-like"/>
    <property type="match status" value="1"/>
</dbReference>
<dbReference type="SUPFAM" id="SSF53187">
    <property type="entry name" value="Zn-dependent exopeptidases"/>
    <property type="match status" value="1"/>
</dbReference>
<evidence type="ECO:0000256" key="1">
    <source>
        <dbReference type="ARBA" id="ARBA00022801"/>
    </source>
</evidence>
<feature type="domain" description="Peptidase M20 dimerisation" evidence="3">
    <location>
        <begin position="183"/>
        <end position="280"/>
    </location>
</feature>
<dbReference type="PANTHER" id="PTHR11014:SF63">
    <property type="entry name" value="METALLOPEPTIDASE, PUTATIVE (AFU_ORTHOLOGUE AFUA_6G09600)-RELATED"/>
    <property type="match status" value="1"/>
</dbReference>
<organism evidence="4 5">
    <name type="scientific">Pandoraea terrae</name>
    <dbReference type="NCBI Taxonomy" id="1537710"/>
    <lineage>
        <taxon>Bacteria</taxon>
        <taxon>Pseudomonadati</taxon>
        <taxon>Pseudomonadota</taxon>
        <taxon>Betaproteobacteria</taxon>
        <taxon>Burkholderiales</taxon>
        <taxon>Burkholderiaceae</taxon>
        <taxon>Pandoraea</taxon>
    </lineage>
</organism>
<keyword evidence="2" id="KW-0464">Manganese</keyword>
<dbReference type="Pfam" id="PF07687">
    <property type="entry name" value="M20_dimer"/>
    <property type="match status" value="1"/>
</dbReference>
<keyword evidence="1 4" id="KW-0378">Hydrolase</keyword>
<proteinExistence type="predicted"/>
<gene>
    <name evidence="4" type="ORF">PTE30175_01034</name>
</gene>
<dbReference type="Proteomes" id="UP000414233">
    <property type="component" value="Unassembled WGS sequence"/>
</dbReference>
<feature type="binding site" evidence="2">
    <location>
        <position position="102"/>
    </location>
    <ligand>
        <name>Mn(2+)</name>
        <dbReference type="ChEBI" id="CHEBI:29035"/>
        <label>2</label>
    </ligand>
</feature>
<dbReference type="InterPro" id="IPR036264">
    <property type="entry name" value="Bact_exopeptidase_dim_dom"/>
</dbReference>
<feature type="binding site" evidence="2">
    <location>
        <position position="137"/>
    </location>
    <ligand>
        <name>Mn(2+)</name>
        <dbReference type="ChEBI" id="CHEBI:29035"/>
        <label>2</label>
    </ligand>
</feature>
<dbReference type="NCBIfam" id="TIGR01891">
    <property type="entry name" value="amidohydrolases"/>
    <property type="match status" value="1"/>
</dbReference>
<dbReference type="InterPro" id="IPR011650">
    <property type="entry name" value="Peptidase_M20_dimer"/>
</dbReference>
<keyword evidence="2" id="KW-0479">Metal-binding</keyword>
<dbReference type="GO" id="GO:0050118">
    <property type="term" value="F:N-acetyldiaminopimelate deacetylase activity"/>
    <property type="evidence" value="ECO:0007669"/>
    <property type="project" value="UniProtKB-ARBA"/>
</dbReference>
<feature type="binding site" evidence="2">
    <location>
        <position position="104"/>
    </location>
    <ligand>
        <name>Mn(2+)</name>
        <dbReference type="ChEBI" id="CHEBI:29035"/>
        <label>2</label>
    </ligand>
</feature>
<feature type="binding site" evidence="2">
    <location>
        <position position="369"/>
    </location>
    <ligand>
        <name>Mn(2+)</name>
        <dbReference type="ChEBI" id="CHEBI:29035"/>
        <label>2</label>
    </ligand>
</feature>
<dbReference type="GO" id="GO:0046872">
    <property type="term" value="F:metal ion binding"/>
    <property type="evidence" value="ECO:0007669"/>
    <property type="project" value="UniProtKB-KW"/>
</dbReference>
<dbReference type="FunFam" id="3.30.70.360:FF:000001">
    <property type="entry name" value="N-acetyldiaminopimelate deacetylase"/>
    <property type="match status" value="1"/>
</dbReference>
<dbReference type="SUPFAM" id="SSF55031">
    <property type="entry name" value="Bacterial exopeptidase dimerisation domain"/>
    <property type="match status" value="1"/>
</dbReference>
<dbReference type="Gene3D" id="3.40.630.10">
    <property type="entry name" value="Zn peptidases"/>
    <property type="match status" value="1"/>
</dbReference>
<dbReference type="InterPro" id="IPR017439">
    <property type="entry name" value="Amidohydrolase"/>
</dbReference>
<dbReference type="GO" id="GO:0019877">
    <property type="term" value="P:diaminopimelate biosynthetic process"/>
    <property type="evidence" value="ECO:0007669"/>
    <property type="project" value="UniProtKB-ARBA"/>
</dbReference>
<dbReference type="Pfam" id="PF01546">
    <property type="entry name" value="Peptidase_M20"/>
    <property type="match status" value="1"/>
</dbReference>
<comment type="cofactor">
    <cofactor evidence="2">
        <name>Mn(2+)</name>
        <dbReference type="ChEBI" id="CHEBI:29035"/>
    </cofactor>
    <text evidence="2">The Mn(2+) ion enhances activity.</text>
</comment>
<dbReference type="Gene3D" id="3.30.70.360">
    <property type="match status" value="1"/>
</dbReference>
<dbReference type="RefSeq" id="WP_224788611.1">
    <property type="nucleotide sequence ID" value="NZ_CABPRZ010000003.1"/>
</dbReference>